<organism evidence="2 3">
    <name type="scientific">Tagetes erecta</name>
    <name type="common">African marigold</name>
    <dbReference type="NCBI Taxonomy" id="13708"/>
    <lineage>
        <taxon>Eukaryota</taxon>
        <taxon>Viridiplantae</taxon>
        <taxon>Streptophyta</taxon>
        <taxon>Embryophyta</taxon>
        <taxon>Tracheophyta</taxon>
        <taxon>Spermatophyta</taxon>
        <taxon>Magnoliopsida</taxon>
        <taxon>eudicotyledons</taxon>
        <taxon>Gunneridae</taxon>
        <taxon>Pentapetalae</taxon>
        <taxon>asterids</taxon>
        <taxon>campanulids</taxon>
        <taxon>Asterales</taxon>
        <taxon>Asteraceae</taxon>
        <taxon>Asteroideae</taxon>
        <taxon>Heliantheae alliance</taxon>
        <taxon>Tageteae</taxon>
        <taxon>Tagetes</taxon>
    </lineage>
</organism>
<keyword evidence="3" id="KW-1185">Reference proteome</keyword>
<feature type="region of interest" description="Disordered" evidence="1">
    <location>
        <begin position="1"/>
        <end position="28"/>
    </location>
</feature>
<gene>
    <name evidence="2" type="ORF">QVD17_12018</name>
</gene>
<feature type="compositionally biased region" description="Basic and acidic residues" evidence="1">
    <location>
        <begin position="80"/>
        <end position="97"/>
    </location>
</feature>
<evidence type="ECO:0000313" key="2">
    <source>
        <dbReference type="EMBL" id="KAK1429789.1"/>
    </source>
</evidence>
<dbReference type="EMBL" id="JAUHHV010000003">
    <property type="protein sequence ID" value="KAK1429789.1"/>
    <property type="molecule type" value="Genomic_DNA"/>
</dbReference>
<dbReference type="AlphaFoldDB" id="A0AAD8KW78"/>
<evidence type="ECO:0000256" key="1">
    <source>
        <dbReference type="SAM" id="MobiDB-lite"/>
    </source>
</evidence>
<name>A0AAD8KW78_TARER</name>
<proteinExistence type="predicted"/>
<feature type="region of interest" description="Disordered" evidence="1">
    <location>
        <begin position="271"/>
        <end position="332"/>
    </location>
</feature>
<feature type="region of interest" description="Disordered" evidence="1">
    <location>
        <begin position="80"/>
        <end position="141"/>
    </location>
</feature>
<feature type="compositionally biased region" description="Basic residues" evidence="1">
    <location>
        <begin position="98"/>
        <end position="116"/>
    </location>
</feature>
<feature type="compositionally biased region" description="Basic residues" evidence="1">
    <location>
        <begin position="304"/>
        <end position="317"/>
    </location>
</feature>
<accession>A0AAD8KW78</accession>
<feature type="region of interest" description="Disordered" evidence="1">
    <location>
        <begin position="222"/>
        <end position="252"/>
    </location>
</feature>
<comment type="caution">
    <text evidence="2">The sequence shown here is derived from an EMBL/GenBank/DDBJ whole genome shotgun (WGS) entry which is preliminary data.</text>
</comment>
<feature type="compositionally biased region" description="Polar residues" evidence="1">
    <location>
        <begin position="283"/>
        <end position="294"/>
    </location>
</feature>
<feature type="compositionally biased region" description="Basic and acidic residues" evidence="1">
    <location>
        <begin position="19"/>
        <end position="28"/>
    </location>
</feature>
<evidence type="ECO:0000313" key="3">
    <source>
        <dbReference type="Proteomes" id="UP001229421"/>
    </source>
</evidence>
<sequence length="332" mass="38034">MLKKLSEMVNSENNSLKTKLQEEQEKFTSLQEDHKLCEERFKSLTQNVDSMLTEKHNLNSQLMEHTNKLNKSQSDLVLIKEEAEKAESSEQEKDELSKKKKNKVRRKKSKAKKNKTKAASSDSTPQPPSTPKSQDFESPSDSNSDMYCLIYDSETHHISDCIYNQGVSPYGSNNKFKPSASSKNVATTGLCLQQKLNDEADKVCPKKFIIFKLCQVSKPKHSFGPTQKQLWRKTPVKNQDEQCASSTDGPPEDAIYQEVTYIDDFGQSKTVQQKIPKVEQKKSQSWTITNQIPKRNSEDSQRERKQKIIPKRNSKRSPKVDQIQIDKNPIPH</sequence>
<dbReference type="Proteomes" id="UP001229421">
    <property type="component" value="Unassembled WGS sequence"/>
</dbReference>
<feature type="compositionally biased region" description="Polar residues" evidence="1">
    <location>
        <begin position="8"/>
        <end position="18"/>
    </location>
</feature>
<reference evidence="2" key="1">
    <citation type="journal article" date="2023" name="bioRxiv">
        <title>Improved chromosome-level genome assembly for marigold (Tagetes erecta).</title>
        <authorList>
            <person name="Jiang F."/>
            <person name="Yuan L."/>
            <person name="Wang S."/>
            <person name="Wang H."/>
            <person name="Xu D."/>
            <person name="Wang A."/>
            <person name="Fan W."/>
        </authorList>
    </citation>
    <scope>NUCLEOTIDE SEQUENCE</scope>
    <source>
        <strain evidence="2">WSJ</strain>
        <tissue evidence="2">Leaf</tissue>
    </source>
</reference>
<protein>
    <submittedName>
        <fullName evidence="2">Uncharacterized protein</fullName>
    </submittedName>
</protein>